<accession>A0A2P7RMC1</accession>
<sequence>MTERPNYNRQHVASGTVISGSGDGRLTVGDLRDAIAELPDDAEVIFGPCNHGEPQTFYRFKTRGENLLSIEFG</sequence>
<dbReference type="OrthoDB" id="8099190at2"/>
<organism evidence="2 3">
    <name type="scientific">Kumtagia ephedrae</name>
    <dbReference type="NCBI Taxonomy" id="2116701"/>
    <lineage>
        <taxon>Bacteria</taxon>
        <taxon>Pseudomonadati</taxon>
        <taxon>Pseudomonadota</taxon>
        <taxon>Alphaproteobacteria</taxon>
        <taxon>Hyphomicrobiales</taxon>
        <taxon>Phyllobacteriaceae</taxon>
        <taxon>Kumtagia</taxon>
    </lineage>
</organism>
<gene>
    <name evidence="2" type="ORF">C7I84_27595</name>
</gene>
<keyword evidence="3" id="KW-1185">Reference proteome</keyword>
<comment type="caution">
    <text evidence="2">The sequence shown here is derived from an EMBL/GenBank/DDBJ whole genome shotgun (WGS) entry which is preliminary data.</text>
</comment>
<feature type="region of interest" description="Disordered" evidence="1">
    <location>
        <begin position="1"/>
        <end position="22"/>
    </location>
</feature>
<name>A0A2P7RMC1_9HYPH</name>
<dbReference type="Proteomes" id="UP000241229">
    <property type="component" value="Unassembled WGS sequence"/>
</dbReference>
<protein>
    <submittedName>
        <fullName evidence="2">Uncharacterized protein</fullName>
    </submittedName>
</protein>
<dbReference type="EMBL" id="PXYK01000043">
    <property type="protein sequence ID" value="PSJ51363.1"/>
    <property type="molecule type" value="Genomic_DNA"/>
</dbReference>
<dbReference type="AlphaFoldDB" id="A0A2P7RMC1"/>
<evidence type="ECO:0000313" key="2">
    <source>
        <dbReference type="EMBL" id="PSJ51363.1"/>
    </source>
</evidence>
<proteinExistence type="predicted"/>
<feature type="compositionally biased region" description="Polar residues" evidence="1">
    <location>
        <begin position="1"/>
        <end position="19"/>
    </location>
</feature>
<dbReference type="RefSeq" id="WP_106775427.1">
    <property type="nucleotide sequence ID" value="NZ_PXYK01000043.1"/>
</dbReference>
<evidence type="ECO:0000313" key="3">
    <source>
        <dbReference type="Proteomes" id="UP000241229"/>
    </source>
</evidence>
<evidence type="ECO:0000256" key="1">
    <source>
        <dbReference type="SAM" id="MobiDB-lite"/>
    </source>
</evidence>
<reference evidence="2 3" key="1">
    <citation type="submission" date="2018-03" db="EMBL/GenBank/DDBJ databases">
        <title>The draft genome of Mesorhizobium sp. 6GN-30.</title>
        <authorList>
            <person name="Liu L."/>
            <person name="Li L."/>
            <person name="Wang T."/>
            <person name="Zhang X."/>
            <person name="Liang L."/>
        </authorList>
    </citation>
    <scope>NUCLEOTIDE SEQUENCE [LARGE SCALE GENOMIC DNA]</scope>
    <source>
        <strain evidence="2 3">6GN30</strain>
    </source>
</reference>